<proteinExistence type="predicted"/>
<dbReference type="Proteomes" id="UP000799539">
    <property type="component" value="Unassembled WGS sequence"/>
</dbReference>
<evidence type="ECO:0000313" key="1">
    <source>
        <dbReference type="EMBL" id="KAF2206110.1"/>
    </source>
</evidence>
<organism evidence="1 2">
    <name type="scientific">Cercospora zeae-maydis SCOH1-5</name>
    <dbReference type="NCBI Taxonomy" id="717836"/>
    <lineage>
        <taxon>Eukaryota</taxon>
        <taxon>Fungi</taxon>
        <taxon>Dikarya</taxon>
        <taxon>Ascomycota</taxon>
        <taxon>Pezizomycotina</taxon>
        <taxon>Dothideomycetes</taxon>
        <taxon>Dothideomycetidae</taxon>
        <taxon>Mycosphaerellales</taxon>
        <taxon>Mycosphaerellaceae</taxon>
        <taxon>Cercospora</taxon>
    </lineage>
</organism>
<evidence type="ECO:0000313" key="2">
    <source>
        <dbReference type="Proteomes" id="UP000799539"/>
    </source>
</evidence>
<reference evidence="1" key="1">
    <citation type="journal article" date="2020" name="Stud. Mycol.">
        <title>101 Dothideomycetes genomes: a test case for predicting lifestyles and emergence of pathogens.</title>
        <authorList>
            <person name="Haridas S."/>
            <person name="Albert R."/>
            <person name="Binder M."/>
            <person name="Bloem J."/>
            <person name="Labutti K."/>
            <person name="Salamov A."/>
            <person name="Andreopoulos B."/>
            <person name="Baker S."/>
            <person name="Barry K."/>
            <person name="Bills G."/>
            <person name="Bluhm B."/>
            <person name="Cannon C."/>
            <person name="Castanera R."/>
            <person name="Culley D."/>
            <person name="Daum C."/>
            <person name="Ezra D."/>
            <person name="Gonzalez J."/>
            <person name="Henrissat B."/>
            <person name="Kuo A."/>
            <person name="Liang C."/>
            <person name="Lipzen A."/>
            <person name="Lutzoni F."/>
            <person name="Magnuson J."/>
            <person name="Mondo S."/>
            <person name="Nolan M."/>
            <person name="Ohm R."/>
            <person name="Pangilinan J."/>
            <person name="Park H.-J."/>
            <person name="Ramirez L."/>
            <person name="Alfaro M."/>
            <person name="Sun H."/>
            <person name="Tritt A."/>
            <person name="Yoshinaga Y."/>
            <person name="Zwiers L.-H."/>
            <person name="Turgeon B."/>
            <person name="Goodwin S."/>
            <person name="Spatafora J."/>
            <person name="Crous P."/>
            <person name="Grigoriev I."/>
        </authorList>
    </citation>
    <scope>NUCLEOTIDE SEQUENCE</scope>
    <source>
        <strain evidence="1">SCOH1-5</strain>
    </source>
</reference>
<feature type="non-terminal residue" evidence="1">
    <location>
        <position position="66"/>
    </location>
</feature>
<dbReference type="AlphaFoldDB" id="A0A6A6EYP5"/>
<gene>
    <name evidence="1" type="ORF">CERZMDRAFT_16469</name>
</gene>
<dbReference type="EMBL" id="ML993372">
    <property type="protein sequence ID" value="KAF2206110.1"/>
    <property type="molecule type" value="Genomic_DNA"/>
</dbReference>
<feature type="non-terminal residue" evidence="1">
    <location>
        <position position="1"/>
    </location>
</feature>
<accession>A0A6A6EYP5</accession>
<keyword evidence="2" id="KW-1185">Reference proteome</keyword>
<name>A0A6A6EYP5_9PEZI</name>
<protein>
    <submittedName>
        <fullName evidence="1">Uncharacterized protein</fullName>
    </submittedName>
</protein>
<sequence>KMVDKLTEIKKKYDVKFFSKDGNLEISVPSSMSDEQAKKISDQVGVIDRIIQTKFSEYKHLKKVDA</sequence>